<name>Q01VW1_SOLUE</name>
<keyword evidence="3 5" id="KW-1133">Transmembrane helix</keyword>
<evidence type="ECO:0000256" key="4">
    <source>
        <dbReference type="ARBA" id="ARBA00023136"/>
    </source>
</evidence>
<dbReference type="GO" id="GO:0009403">
    <property type="term" value="P:toxin biosynthetic process"/>
    <property type="evidence" value="ECO:0007669"/>
    <property type="project" value="InterPro"/>
</dbReference>
<proteinExistence type="predicted"/>
<gene>
    <name evidence="6" type="ordered locus">Acid_5251</name>
</gene>
<dbReference type="GO" id="GO:0016020">
    <property type="term" value="C:membrane"/>
    <property type="evidence" value="ECO:0007669"/>
    <property type="project" value="UniProtKB-SubCell"/>
</dbReference>
<feature type="transmembrane region" description="Helical" evidence="5">
    <location>
        <begin position="105"/>
        <end position="124"/>
    </location>
</feature>
<organism evidence="6">
    <name type="scientific">Solibacter usitatus (strain Ellin6076)</name>
    <dbReference type="NCBI Taxonomy" id="234267"/>
    <lineage>
        <taxon>Bacteria</taxon>
        <taxon>Pseudomonadati</taxon>
        <taxon>Acidobacteriota</taxon>
        <taxon>Terriglobia</taxon>
        <taxon>Bryobacterales</taxon>
        <taxon>Solibacteraceae</taxon>
        <taxon>Candidatus Solibacter</taxon>
    </lineage>
</organism>
<dbReference type="InParanoid" id="Q01VW1"/>
<feature type="transmembrane region" description="Helical" evidence="5">
    <location>
        <begin position="65"/>
        <end position="85"/>
    </location>
</feature>
<comment type="subcellular location">
    <subcellularLocation>
        <location evidence="1">Membrane</location>
        <topology evidence="1">Multi-pass membrane protein</topology>
    </subcellularLocation>
</comment>
<keyword evidence="4 5" id="KW-0472">Membrane</keyword>
<dbReference type="eggNOG" id="COG1286">
    <property type="taxonomic scope" value="Bacteria"/>
</dbReference>
<keyword evidence="2 5" id="KW-0812">Transmembrane</keyword>
<dbReference type="HOGENOM" id="CLU_092720_4_1_0"/>
<evidence type="ECO:0000256" key="2">
    <source>
        <dbReference type="ARBA" id="ARBA00022692"/>
    </source>
</evidence>
<dbReference type="Pfam" id="PF02674">
    <property type="entry name" value="Colicin_V"/>
    <property type="match status" value="1"/>
</dbReference>
<evidence type="ECO:0000256" key="5">
    <source>
        <dbReference type="SAM" id="Phobius"/>
    </source>
</evidence>
<dbReference type="KEGG" id="sus:Acid_5251"/>
<dbReference type="PANTHER" id="PTHR36926">
    <property type="entry name" value="COLICIN V PRODUCTION PROTEIN"/>
    <property type="match status" value="1"/>
</dbReference>
<sequence>MNWLDIVLAVILLACIVGGFRRGLSRQVIGLVSGLLALLLGIWFYGTAGAYLAPYVSSRTVEAAGGFAIVFCGVLLAGAVVSFFVGKFLSVTGLSPVDHLLGAGFGLLRGVIYSIAIIMGAMAFSRGDKPPEAIVDSRLAPYVVDASRLVAGMAPHELREGFRKTYEQVKSAWGDALGKGVRHLPDGEKKKHERQI</sequence>
<dbReference type="AlphaFoldDB" id="Q01VW1"/>
<dbReference type="PANTHER" id="PTHR36926:SF1">
    <property type="entry name" value="COLICIN V PRODUCTION PROTEIN"/>
    <property type="match status" value="1"/>
</dbReference>
<dbReference type="EMBL" id="CP000473">
    <property type="protein sequence ID" value="ABJ86204.1"/>
    <property type="molecule type" value="Genomic_DNA"/>
</dbReference>
<evidence type="ECO:0000313" key="6">
    <source>
        <dbReference type="EMBL" id="ABJ86204.1"/>
    </source>
</evidence>
<feature type="transmembrane region" description="Helical" evidence="5">
    <location>
        <begin position="35"/>
        <end position="53"/>
    </location>
</feature>
<dbReference type="InterPro" id="IPR052719">
    <property type="entry name" value="CvpA-like"/>
</dbReference>
<dbReference type="OrthoDB" id="117314at2"/>
<accession>Q01VW1</accession>
<dbReference type="FunCoup" id="Q01VW1">
    <property type="interactions" value="149"/>
</dbReference>
<evidence type="ECO:0000256" key="1">
    <source>
        <dbReference type="ARBA" id="ARBA00004141"/>
    </source>
</evidence>
<dbReference type="STRING" id="234267.Acid_5251"/>
<reference evidence="6" key="1">
    <citation type="submission" date="2006-10" db="EMBL/GenBank/DDBJ databases">
        <title>Complete sequence of Solibacter usitatus Ellin6076.</title>
        <authorList>
            <consortium name="US DOE Joint Genome Institute"/>
            <person name="Copeland A."/>
            <person name="Lucas S."/>
            <person name="Lapidus A."/>
            <person name="Barry K."/>
            <person name="Detter J.C."/>
            <person name="Glavina del Rio T."/>
            <person name="Hammon N."/>
            <person name="Israni S."/>
            <person name="Dalin E."/>
            <person name="Tice H."/>
            <person name="Pitluck S."/>
            <person name="Thompson L.S."/>
            <person name="Brettin T."/>
            <person name="Bruce D."/>
            <person name="Han C."/>
            <person name="Tapia R."/>
            <person name="Gilna P."/>
            <person name="Schmutz J."/>
            <person name="Larimer F."/>
            <person name="Land M."/>
            <person name="Hauser L."/>
            <person name="Kyrpides N."/>
            <person name="Mikhailova N."/>
            <person name="Janssen P.H."/>
            <person name="Kuske C.R."/>
            <person name="Richardson P."/>
        </authorList>
    </citation>
    <scope>NUCLEOTIDE SEQUENCE</scope>
    <source>
        <strain evidence="6">Ellin6076</strain>
    </source>
</reference>
<dbReference type="InterPro" id="IPR003825">
    <property type="entry name" value="Colicin-V_CvpA"/>
</dbReference>
<protein>
    <submittedName>
        <fullName evidence="6">Colicin V production protein</fullName>
    </submittedName>
</protein>
<evidence type="ECO:0000256" key="3">
    <source>
        <dbReference type="ARBA" id="ARBA00022989"/>
    </source>
</evidence>